<feature type="transmembrane region" description="Helical" evidence="3">
    <location>
        <begin position="148"/>
        <end position="168"/>
    </location>
</feature>
<evidence type="ECO:0000256" key="3">
    <source>
        <dbReference type="SAM" id="Phobius"/>
    </source>
</evidence>
<feature type="transmembrane region" description="Helical" evidence="3">
    <location>
        <begin position="383"/>
        <end position="400"/>
    </location>
</feature>
<feature type="transmembrane region" description="Helical" evidence="3">
    <location>
        <begin position="360"/>
        <end position="376"/>
    </location>
</feature>
<proteinExistence type="predicted"/>
<dbReference type="STRING" id="112090.W4F9U7"/>
<evidence type="ECO:0000313" key="4">
    <source>
        <dbReference type="EMBL" id="ETV64270.1"/>
    </source>
</evidence>
<feature type="transmembrane region" description="Helical" evidence="3">
    <location>
        <begin position="221"/>
        <end position="241"/>
    </location>
</feature>
<keyword evidence="2" id="KW-0802">TPR repeat</keyword>
<evidence type="ECO:0008006" key="5">
    <source>
        <dbReference type="Google" id="ProtNLM"/>
    </source>
</evidence>
<protein>
    <recommendedName>
        <fullName evidence="5">DUF1736 domain-containing protein</fullName>
    </recommendedName>
</protein>
<dbReference type="GO" id="GO:0035269">
    <property type="term" value="P:protein O-linked glycosylation via mannose"/>
    <property type="evidence" value="ECO:0007669"/>
    <property type="project" value="TreeGrafter"/>
</dbReference>
<keyword evidence="3" id="KW-0812">Transmembrane</keyword>
<accession>W4F9U7</accession>
<feature type="transmembrane region" description="Helical" evidence="3">
    <location>
        <begin position="124"/>
        <end position="142"/>
    </location>
</feature>
<keyword evidence="1" id="KW-0677">Repeat</keyword>
<dbReference type="PANTHER" id="PTHR44227:SF3">
    <property type="entry name" value="PROTEIN O-MANNOSYL-TRANSFERASE TMTC4"/>
    <property type="match status" value="1"/>
</dbReference>
<evidence type="ECO:0000256" key="1">
    <source>
        <dbReference type="ARBA" id="ARBA00022737"/>
    </source>
</evidence>
<dbReference type="SUPFAM" id="SSF48452">
    <property type="entry name" value="TPR-like"/>
    <property type="match status" value="1"/>
</dbReference>
<feature type="transmembrane region" description="Helical" evidence="3">
    <location>
        <begin position="328"/>
        <end position="348"/>
    </location>
</feature>
<dbReference type="VEuPathDB" id="FungiDB:H257_18816"/>
<dbReference type="GO" id="GO:0030968">
    <property type="term" value="P:endoplasmic reticulum unfolded protein response"/>
    <property type="evidence" value="ECO:0007669"/>
    <property type="project" value="TreeGrafter"/>
</dbReference>
<dbReference type="GO" id="GO:0005783">
    <property type="term" value="C:endoplasmic reticulum"/>
    <property type="evidence" value="ECO:0007669"/>
    <property type="project" value="TreeGrafter"/>
</dbReference>
<dbReference type="EMBL" id="KI913342">
    <property type="protein sequence ID" value="ETV64270.1"/>
    <property type="molecule type" value="Genomic_DNA"/>
</dbReference>
<feature type="transmembrane region" description="Helical" evidence="3">
    <location>
        <begin position="92"/>
        <end position="112"/>
    </location>
</feature>
<keyword evidence="3" id="KW-1133">Transmembrane helix</keyword>
<dbReference type="InterPro" id="IPR011990">
    <property type="entry name" value="TPR-like_helical_dom_sf"/>
</dbReference>
<dbReference type="InterPro" id="IPR052346">
    <property type="entry name" value="O-mannosyl-transferase_TMTC"/>
</dbReference>
<dbReference type="Gene3D" id="1.25.40.10">
    <property type="entry name" value="Tetratricopeptide repeat domain"/>
    <property type="match status" value="1"/>
</dbReference>
<feature type="transmembrane region" description="Helical" evidence="3">
    <location>
        <begin position="180"/>
        <end position="201"/>
    </location>
</feature>
<reference evidence="4" key="1">
    <citation type="submission" date="2013-12" db="EMBL/GenBank/DDBJ databases">
        <title>The Genome Sequence of Aphanomyces astaci APO3.</title>
        <authorList>
            <consortium name="The Broad Institute Genomics Platform"/>
            <person name="Russ C."/>
            <person name="Tyler B."/>
            <person name="van West P."/>
            <person name="Dieguez-Uribeondo J."/>
            <person name="Young S.K."/>
            <person name="Zeng Q."/>
            <person name="Gargeya S."/>
            <person name="Fitzgerald M."/>
            <person name="Abouelleil A."/>
            <person name="Alvarado L."/>
            <person name="Chapman S.B."/>
            <person name="Gainer-Dewar J."/>
            <person name="Goldberg J."/>
            <person name="Griggs A."/>
            <person name="Gujja S."/>
            <person name="Hansen M."/>
            <person name="Howarth C."/>
            <person name="Imamovic A."/>
            <person name="Ireland A."/>
            <person name="Larimer J."/>
            <person name="McCowan C."/>
            <person name="Murphy C."/>
            <person name="Pearson M."/>
            <person name="Poon T.W."/>
            <person name="Priest M."/>
            <person name="Roberts A."/>
            <person name="Saif S."/>
            <person name="Shea T."/>
            <person name="Sykes S."/>
            <person name="Wortman J."/>
            <person name="Nusbaum C."/>
            <person name="Birren B."/>
        </authorList>
    </citation>
    <scope>NUCLEOTIDE SEQUENCE [LARGE SCALE GENOMIC DNA]</scope>
    <source>
        <strain evidence="4">APO3</strain>
    </source>
</reference>
<dbReference type="OrthoDB" id="195091at2759"/>
<keyword evidence="3" id="KW-0472">Membrane</keyword>
<gene>
    <name evidence="4" type="ORF">H257_18816</name>
</gene>
<evidence type="ECO:0000256" key="2">
    <source>
        <dbReference type="ARBA" id="ARBA00022803"/>
    </source>
</evidence>
<dbReference type="GO" id="GO:0000030">
    <property type="term" value="F:mannosyltransferase activity"/>
    <property type="evidence" value="ECO:0007669"/>
    <property type="project" value="TreeGrafter"/>
</dbReference>
<dbReference type="GeneID" id="20820812"/>
<dbReference type="RefSeq" id="XP_009846244.1">
    <property type="nucleotide sequence ID" value="XM_009847942.1"/>
</dbReference>
<dbReference type="AlphaFoldDB" id="W4F9U7"/>
<dbReference type="PANTHER" id="PTHR44227">
    <property type="match status" value="1"/>
</dbReference>
<feature type="transmembrane region" description="Helical" evidence="3">
    <location>
        <begin position="261"/>
        <end position="281"/>
    </location>
</feature>
<sequence>MLGLLNRSRRWLPGVLAGIGLAIHVAPLCYGDWEFIYSFDDGANFVENPMIQALTLPNIVAMATTVKINVYEPLSWLLKAFVHGLVGMQSKYVRMVSVLVHWTACGILGCATHRLLAPSFADRASVTIAASLSAVLFAIHPVHIEVLMWPSAQPYPLAMLFTSIMFLSHLHKPWSMVGTVAYMCAVLSKSIALFTPVGLVLLDVVRGHLQLCPPKNLLPYFRKMSVCLVLSMALVATTYVANQRGAGTDVDTISLTIPQRLAKVFIVTVWPIQAWLWPVNLRPHYQIPDPTALTLPTNPNVVFSVLIVLVTLVAGLTTGLATTPASNWTLLASTLYMLTMVVPVSGLVQHGMVSLTADRYSYFATLVFIPLQALLLHRVGQRWATVVALTVFGLWGSLSTNQLQAWRSEEALWLHSLIQDPSDWRLLDQLAEYYLHHGRNADAVPLMVESIWFGPTLGFKATLFQAKQRMFLNRVTDGCSMYSALSNEMPPHPAVLNNLAVCALYRGEVDTARFLWETAVALEKLGLSTLETTGESDVGTIIPAHNLHQLDAFAAGMRGFQAQLMW</sequence>
<name>W4F9U7_APHAT</name>
<feature type="transmembrane region" description="Helical" evidence="3">
    <location>
        <begin position="301"/>
        <end position="321"/>
    </location>
</feature>
<organism evidence="4">
    <name type="scientific">Aphanomyces astaci</name>
    <name type="common">Crayfish plague agent</name>
    <dbReference type="NCBI Taxonomy" id="112090"/>
    <lineage>
        <taxon>Eukaryota</taxon>
        <taxon>Sar</taxon>
        <taxon>Stramenopiles</taxon>
        <taxon>Oomycota</taxon>
        <taxon>Saprolegniomycetes</taxon>
        <taxon>Saprolegniales</taxon>
        <taxon>Verrucalvaceae</taxon>
        <taxon>Aphanomyces</taxon>
    </lineage>
</organism>